<gene>
    <name evidence="1" type="ORF">AI2935V1_1722</name>
</gene>
<sequence>MTTNNHPANGPVSLDRLHQISEILSKAAAQSDGGNLGYAMADAVKVIDGSISAFDADPQRNPVLAYADSYRDMAKRGVESIPVWSVITDLERNIALLYATPPSPVVPDDVLDALQEVACIRLDLNDFDGDRRGIADCLGNAEEALIEVVNRSAAMLQGAEPVSEHDELPLDYLQGHKDGLEWAAQMAEANNPQTGDWLYDDPIKLARAIRKGPDMPEFKSESVDEDDNFYSWFGRFWYENYQKNNYTTSAKQMLGTMAEFAYRAGRESAALAGNSPVIPDGWQLVPKEPTEAMNKAGWAAMNEHDAINPTYRAMLAAALQQENV</sequence>
<evidence type="ECO:0008006" key="3">
    <source>
        <dbReference type="Google" id="ProtNLM"/>
    </source>
</evidence>
<evidence type="ECO:0000313" key="1">
    <source>
        <dbReference type="EMBL" id="CAH6579573.1"/>
    </source>
</evidence>
<proteinExistence type="predicted"/>
<dbReference type="EMBL" id="OW995941">
    <property type="protein sequence ID" value="CAH6579573.1"/>
    <property type="molecule type" value="Genomic_DNA"/>
</dbReference>
<accession>A0AAD1X118</accession>
<dbReference type="RefSeq" id="WP_230137960.1">
    <property type="nucleotide sequence ID" value="NZ_CBDITY010000001.1"/>
</dbReference>
<dbReference type="AlphaFoldDB" id="A0AAD1X118"/>
<evidence type="ECO:0000313" key="2">
    <source>
        <dbReference type="Proteomes" id="UP000789647"/>
    </source>
</evidence>
<protein>
    <recommendedName>
        <fullName evidence="3">DUF551 domain-containing protein</fullName>
    </recommendedName>
</protein>
<reference evidence="1" key="1">
    <citation type="submission" date="2022-05" db="EMBL/GenBank/DDBJ databases">
        <authorList>
            <person name="Alioto T."/>
            <person name="Alioto T."/>
            <person name="Gomez Garrido J."/>
        </authorList>
    </citation>
    <scope>NUCLEOTIDE SEQUENCE</scope>
    <source>
        <strain evidence="1">112</strain>
    </source>
</reference>
<organism evidence="1 2">
    <name type="scientific">Citrobacter freundii</name>
    <dbReference type="NCBI Taxonomy" id="546"/>
    <lineage>
        <taxon>Bacteria</taxon>
        <taxon>Pseudomonadati</taxon>
        <taxon>Pseudomonadota</taxon>
        <taxon>Gammaproteobacteria</taxon>
        <taxon>Enterobacterales</taxon>
        <taxon>Enterobacteriaceae</taxon>
        <taxon>Citrobacter</taxon>
        <taxon>Citrobacter freundii complex</taxon>
    </lineage>
</organism>
<dbReference type="Proteomes" id="UP000789647">
    <property type="component" value="Chromosome"/>
</dbReference>
<name>A0AAD1X118_CITFR</name>